<gene>
    <name evidence="1" type="ORF">CLVI_27530</name>
</gene>
<dbReference type="OrthoDB" id="1911872at2"/>
<sequence length="145" mass="17018">MIDDLKLAISEKNLEKARRILKTQLLEREYPPELLKDTIDLASSYDVFEIHNEEKFLPNPKEWTKEYLDKLKADLDGNFSKERFMRTYYVARTIEKLGDSNNKKISICFDKQYKDFFKSAKIEAVVVSVAAVGICLWLYSKHKNS</sequence>
<dbReference type="Proteomes" id="UP000239471">
    <property type="component" value="Unassembled WGS sequence"/>
</dbReference>
<dbReference type="EMBL" id="PVXQ01000036">
    <property type="protein sequence ID" value="PRR81079.1"/>
    <property type="molecule type" value="Genomic_DNA"/>
</dbReference>
<reference evidence="1 2" key="1">
    <citation type="submission" date="2018-03" db="EMBL/GenBank/DDBJ databases">
        <title>Genome sequence of Clostridium vincentii DSM 10228.</title>
        <authorList>
            <person name="Poehlein A."/>
            <person name="Daniel R."/>
        </authorList>
    </citation>
    <scope>NUCLEOTIDE SEQUENCE [LARGE SCALE GENOMIC DNA]</scope>
    <source>
        <strain evidence="1 2">DSM 10228</strain>
    </source>
</reference>
<evidence type="ECO:0000313" key="1">
    <source>
        <dbReference type="EMBL" id="PRR81079.1"/>
    </source>
</evidence>
<evidence type="ECO:0000313" key="2">
    <source>
        <dbReference type="Proteomes" id="UP000239471"/>
    </source>
</evidence>
<dbReference type="RefSeq" id="WP_106060673.1">
    <property type="nucleotide sequence ID" value="NZ_PVXQ01000036.1"/>
</dbReference>
<comment type="caution">
    <text evidence="1">The sequence shown here is derived from an EMBL/GenBank/DDBJ whole genome shotgun (WGS) entry which is preliminary data.</text>
</comment>
<protein>
    <submittedName>
        <fullName evidence="1">Uncharacterized protein</fullName>
    </submittedName>
</protein>
<dbReference type="AlphaFoldDB" id="A0A2T0BB05"/>
<accession>A0A2T0BB05</accession>
<proteinExistence type="predicted"/>
<keyword evidence="2" id="KW-1185">Reference proteome</keyword>
<name>A0A2T0BB05_9CLOT</name>
<organism evidence="1 2">
    <name type="scientific">Clostridium vincentii</name>
    <dbReference type="NCBI Taxonomy" id="52704"/>
    <lineage>
        <taxon>Bacteria</taxon>
        <taxon>Bacillati</taxon>
        <taxon>Bacillota</taxon>
        <taxon>Clostridia</taxon>
        <taxon>Eubacteriales</taxon>
        <taxon>Clostridiaceae</taxon>
        <taxon>Clostridium</taxon>
    </lineage>
</organism>